<dbReference type="InParanoid" id="A0A7J8CZS4"/>
<reference evidence="1 2" key="1">
    <citation type="journal article" date="2020" name="Nature">
        <title>Six reference-quality genomes reveal evolution of bat adaptations.</title>
        <authorList>
            <person name="Jebb D."/>
            <person name="Huang Z."/>
            <person name="Pippel M."/>
            <person name="Hughes G.M."/>
            <person name="Lavrichenko K."/>
            <person name="Devanna P."/>
            <person name="Winkler S."/>
            <person name="Jermiin L.S."/>
            <person name="Skirmuntt E.C."/>
            <person name="Katzourakis A."/>
            <person name="Burkitt-Gray L."/>
            <person name="Ray D.A."/>
            <person name="Sullivan K.A.M."/>
            <person name="Roscito J.G."/>
            <person name="Kirilenko B.M."/>
            <person name="Davalos L.M."/>
            <person name="Corthals A.P."/>
            <person name="Power M.L."/>
            <person name="Jones G."/>
            <person name="Ransome R.D."/>
            <person name="Dechmann D.K.N."/>
            <person name="Locatelli A.G."/>
            <person name="Puechmaille S.J."/>
            <person name="Fedrigo O."/>
            <person name="Jarvis E.D."/>
            <person name="Hiller M."/>
            <person name="Vernes S.C."/>
            <person name="Myers E.W."/>
            <person name="Teeling E.C."/>
        </authorList>
    </citation>
    <scope>NUCLEOTIDE SEQUENCE [LARGE SCALE GENOMIC DNA]</scope>
    <source>
        <strain evidence="1">MMolMol1</strain>
        <tissue evidence="1">Muscle</tissue>
    </source>
</reference>
<name>A0A7J8CZS4_MOLMO</name>
<organism evidence="1 2">
    <name type="scientific">Molossus molossus</name>
    <name type="common">Pallas' mastiff bat</name>
    <name type="synonym">Vespertilio molossus</name>
    <dbReference type="NCBI Taxonomy" id="27622"/>
    <lineage>
        <taxon>Eukaryota</taxon>
        <taxon>Metazoa</taxon>
        <taxon>Chordata</taxon>
        <taxon>Craniata</taxon>
        <taxon>Vertebrata</taxon>
        <taxon>Euteleostomi</taxon>
        <taxon>Mammalia</taxon>
        <taxon>Eutheria</taxon>
        <taxon>Laurasiatheria</taxon>
        <taxon>Chiroptera</taxon>
        <taxon>Yangochiroptera</taxon>
        <taxon>Molossidae</taxon>
        <taxon>Molossus</taxon>
    </lineage>
</organism>
<evidence type="ECO:0000313" key="2">
    <source>
        <dbReference type="Proteomes" id="UP000550707"/>
    </source>
</evidence>
<proteinExistence type="predicted"/>
<protein>
    <submittedName>
        <fullName evidence="1">Uncharacterized protein</fullName>
    </submittedName>
</protein>
<evidence type="ECO:0000313" key="1">
    <source>
        <dbReference type="EMBL" id="KAF6416209.1"/>
    </source>
</evidence>
<dbReference type="Proteomes" id="UP000550707">
    <property type="component" value="Unassembled WGS sequence"/>
</dbReference>
<gene>
    <name evidence="1" type="ORF">HJG59_009489</name>
</gene>
<comment type="caution">
    <text evidence="1">The sequence shown here is derived from an EMBL/GenBank/DDBJ whole genome shotgun (WGS) entry which is preliminary data.</text>
</comment>
<sequence length="193" mass="21298">MRIAPVSWHGAWLNQCASCLYLRCLKCHPTPTLTLQQVTSPWPSSSVSLALLSVGREKLAVPTLSFLVIPPRLVACSWKLTRGRLCRSTLKVRTLILTSPSPRCGWKRGYTWTHIRTGRGRQGLGCTGKSTWASREKHKEKGDVGIMSGHPELIFLPPWSLPLQIPKKAPCQCAPSASGKGSGSYTKLRIRTI</sequence>
<accession>A0A7J8CZS4</accession>
<dbReference type="EMBL" id="JACASF010000019">
    <property type="protein sequence ID" value="KAF6416209.1"/>
    <property type="molecule type" value="Genomic_DNA"/>
</dbReference>
<dbReference type="AlphaFoldDB" id="A0A7J8CZS4"/>
<keyword evidence="2" id="KW-1185">Reference proteome</keyword>